<dbReference type="RefSeq" id="WP_181928370.1">
    <property type="nucleotide sequence ID" value="NZ_CP054698.1"/>
</dbReference>
<gene>
    <name evidence="1" type="ORF">HUN01_24540</name>
</gene>
<dbReference type="KEGG" id="ned:HUN01_24540"/>
<dbReference type="Proteomes" id="UP000514713">
    <property type="component" value="Chromosome"/>
</dbReference>
<evidence type="ECO:0000313" key="2">
    <source>
        <dbReference type="Proteomes" id="UP000514713"/>
    </source>
</evidence>
<keyword evidence="2" id="KW-1185">Reference proteome</keyword>
<name>A0A7D7LD85_9NOSO</name>
<reference evidence="2" key="1">
    <citation type="submission" date="2020-06" db="EMBL/GenBank/DDBJ databases">
        <title>Nostoc edaphicum CCNP1411 genome.</title>
        <authorList>
            <person name="Fidor A."/>
            <person name="Grabski M."/>
            <person name="Gawor J."/>
            <person name="Gromadka R."/>
            <person name="Wegrzyn G."/>
            <person name="Mazur-Marzec H."/>
        </authorList>
    </citation>
    <scope>NUCLEOTIDE SEQUENCE [LARGE SCALE GENOMIC DNA]</scope>
    <source>
        <strain evidence="2">CCNP1411</strain>
    </source>
</reference>
<evidence type="ECO:0000313" key="1">
    <source>
        <dbReference type="EMBL" id="QMS90593.1"/>
    </source>
</evidence>
<accession>A0A7D7LD85</accession>
<dbReference type="AlphaFoldDB" id="A0A7D7LD85"/>
<proteinExistence type="predicted"/>
<sequence length="62" mass="6763">MSQKLKELGFVISTTLLLGGSFGLAVVDKDYRPVFADLVKVGFGGYVGWVTSTRHEQDKGKD</sequence>
<dbReference type="EMBL" id="CP054698">
    <property type="protein sequence ID" value="QMS90593.1"/>
    <property type="molecule type" value="Genomic_DNA"/>
</dbReference>
<protein>
    <submittedName>
        <fullName evidence="1">Uncharacterized protein</fullName>
    </submittedName>
</protein>
<organism evidence="1 2">
    <name type="scientific">Nostoc edaphicum CCNP1411</name>
    <dbReference type="NCBI Taxonomy" id="1472755"/>
    <lineage>
        <taxon>Bacteria</taxon>
        <taxon>Bacillati</taxon>
        <taxon>Cyanobacteriota</taxon>
        <taxon>Cyanophyceae</taxon>
        <taxon>Nostocales</taxon>
        <taxon>Nostocaceae</taxon>
        <taxon>Nostoc</taxon>
    </lineage>
</organism>